<evidence type="ECO:0000256" key="1">
    <source>
        <dbReference type="ARBA" id="ARBA00003983"/>
    </source>
</evidence>
<feature type="domain" description="C2H2-type" evidence="13">
    <location>
        <begin position="277"/>
        <end position="304"/>
    </location>
</feature>
<comment type="similarity">
    <text evidence="3">Belongs to the hunchback C2H2-type zinc-finger protein family.</text>
</comment>
<evidence type="ECO:0000256" key="5">
    <source>
        <dbReference type="ARBA" id="ARBA00022723"/>
    </source>
</evidence>
<evidence type="ECO:0000256" key="3">
    <source>
        <dbReference type="ARBA" id="ARBA00007746"/>
    </source>
</evidence>
<keyword evidence="8" id="KW-0862">Zinc</keyword>
<dbReference type="FunFam" id="3.30.160.60:FF:002883">
    <property type="entry name" value="Hunchback-like protein"/>
    <property type="match status" value="1"/>
</dbReference>
<dbReference type="GO" id="GO:0008270">
    <property type="term" value="F:zinc ion binding"/>
    <property type="evidence" value="ECO:0007669"/>
    <property type="project" value="UniProtKB-KW"/>
</dbReference>
<keyword evidence="6" id="KW-0677">Repeat</keyword>
<evidence type="ECO:0000256" key="2">
    <source>
        <dbReference type="ARBA" id="ARBA00004123"/>
    </source>
</evidence>
<keyword evidence="10" id="KW-0539">Nucleus</keyword>
<evidence type="ECO:0000256" key="7">
    <source>
        <dbReference type="ARBA" id="ARBA00022771"/>
    </source>
</evidence>
<feature type="domain" description="C2H2-type" evidence="13">
    <location>
        <begin position="577"/>
        <end position="604"/>
    </location>
</feature>
<dbReference type="AlphaFoldDB" id="A0A915N472"/>
<dbReference type="InterPro" id="IPR013087">
    <property type="entry name" value="Znf_C2H2_type"/>
</dbReference>
<keyword evidence="9" id="KW-0238">DNA-binding</keyword>
<dbReference type="PROSITE" id="PS00028">
    <property type="entry name" value="ZINC_FINGER_C2H2_1"/>
    <property type="match status" value="3"/>
</dbReference>
<feature type="region of interest" description="Disordered" evidence="12">
    <location>
        <begin position="370"/>
        <end position="398"/>
    </location>
</feature>
<dbReference type="Proteomes" id="UP000887561">
    <property type="component" value="Unplaced"/>
</dbReference>
<feature type="region of interest" description="Disordered" evidence="12">
    <location>
        <begin position="210"/>
        <end position="248"/>
    </location>
</feature>
<sequence length="604" mass="66666">MIARPTPVTATDLSVVGTTTNPQNLPHNIVGTSVDLEDSLQQTNQSPQQKTSRTFFRPPGLGPDNGGECPEDVKVCPHCGFSCGSQFHYNSHMNTHTIQQCVICDFQTRTQGRLKKHIQENHTAGERLAAGISNTPTTTKKNNNSNSNIPPTPPTPTQTSSNNSPPMNNEKVGNNEVSNRALAERQAANLLATSTANSLGFVVGNVVDQEMDDGGGISPEEYHENNNNGISSKQPETSSRRAGKPKQYKCKQCPHLSHSKKEQWAHARLHIPKQKQLCCDICDFVTEYKHHLEYHYRNHNGQKPFKCSTCAYTCVNKSMLNSHMKSHTPNFQHKCRDCTYQTKYGHSLKMHLRKYNHKCVPGSGGEFFDSSDSHGEGAVTPVIGDRPENASSSSASKEESFEIASHANYLAKSDDLALLKSPSTPNNDLVVQPLVNNNQELDLASQHHFILQQQFSSDAEKSYLIIRCTFDRSKSSVKTPPCNNNELFECGEEEGDVLTNQQNSEEGIITTIAKPIPSSLFSPSTTTTTFSLHQNDILSNLGASLTPTSVLNDGQKLLLNCVESKSNNTDNNSSLPFYCQQCDIAFRDAVLYQLHCGYHSIENP</sequence>
<proteinExistence type="inferred from homology"/>
<accession>A0A915N472</accession>
<dbReference type="SUPFAM" id="SSF57667">
    <property type="entry name" value="beta-beta-alpha zinc fingers"/>
    <property type="match status" value="1"/>
</dbReference>
<evidence type="ECO:0000256" key="10">
    <source>
        <dbReference type="ARBA" id="ARBA00023242"/>
    </source>
</evidence>
<dbReference type="InterPro" id="IPR036236">
    <property type="entry name" value="Znf_C2H2_sf"/>
</dbReference>
<evidence type="ECO:0000313" key="15">
    <source>
        <dbReference type="WBParaSite" id="scaffold8145_cov221.g12789"/>
    </source>
</evidence>
<evidence type="ECO:0000256" key="11">
    <source>
        <dbReference type="PROSITE-ProRule" id="PRU00042"/>
    </source>
</evidence>
<organism evidence="14 15">
    <name type="scientific">Meloidogyne javanica</name>
    <name type="common">Root-knot nematode worm</name>
    <dbReference type="NCBI Taxonomy" id="6303"/>
    <lineage>
        <taxon>Eukaryota</taxon>
        <taxon>Metazoa</taxon>
        <taxon>Ecdysozoa</taxon>
        <taxon>Nematoda</taxon>
        <taxon>Chromadorea</taxon>
        <taxon>Rhabditida</taxon>
        <taxon>Tylenchina</taxon>
        <taxon>Tylenchomorpha</taxon>
        <taxon>Tylenchoidea</taxon>
        <taxon>Meloidogynidae</taxon>
        <taxon>Meloidogyninae</taxon>
        <taxon>Meloidogyne</taxon>
        <taxon>Meloidogyne incognita group</taxon>
    </lineage>
</organism>
<evidence type="ECO:0000256" key="9">
    <source>
        <dbReference type="ARBA" id="ARBA00023125"/>
    </source>
</evidence>
<evidence type="ECO:0000313" key="14">
    <source>
        <dbReference type="Proteomes" id="UP000887561"/>
    </source>
</evidence>
<feature type="region of interest" description="Disordered" evidence="12">
    <location>
        <begin position="1"/>
        <end position="27"/>
    </location>
</feature>
<keyword evidence="7 11" id="KW-0863">Zinc-finger</keyword>
<dbReference type="WBParaSite" id="scaffold8145_cov221.g12789">
    <property type="protein sequence ID" value="scaffold8145_cov221.g12789"/>
    <property type="gene ID" value="scaffold8145_cov221.g12789"/>
</dbReference>
<dbReference type="GO" id="GO:0045944">
    <property type="term" value="P:positive regulation of transcription by RNA polymerase II"/>
    <property type="evidence" value="ECO:0007669"/>
    <property type="project" value="TreeGrafter"/>
</dbReference>
<evidence type="ECO:0000256" key="6">
    <source>
        <dbReference type="ARBA" id="ARBA00022737"/>
    </source>
</evidence>
<feature type="compositionally biased region" description="Polar residues" evidence="12">
    <location>
        <begin position="39"/>
        <end position="54"/>
    </location>
</feature>
<feature type="compositionally biased region" description="Low complexity" evidence="12">
    <location>
        <begin position="133"/>
        <end position="149"/>
    </location>
</feature>
<evidence type="ECO:0000259" key="13">
    <source>
        <dbReference type="PROSITE" id="PS50157"/>
    </source>
</evidence>
<name>A0A915N472_MELJA</name>
<feature type="compositionally biased region" description="Polar residues" evidence="12">
    <location>
        <begin position="225"/>
        <end position="237"/>
    </location>
</feature>
<dbReference type="SMART" id="SM00355">
    <property type="entry name" value="ZnF_C2H2"/>
    <property type="match status" value="7"/>
</dbReference>
<dbReference type="InterPro" id="IPR050688">
    <property type="entry name" value="Zinc_finger/UBP_domain"/>
</dbReference>
<feature type="domain" description="C2H2-type" evidence="13">
    <location>
        <begin position="305"/>
        <end position="332"/>
    </location>
</feature>
<evidence type="ECO:0000256" key="8">
    <source>
        <dbReference type="ARBA" id="ARBA00022833"/>
    </source>
</evidence>
<evidence type="ECO:0000256" key="12">
    <source>
        <dbReference type="SAM" id="MobiDB-lite"/>
    </source>
</evidence>
<keyword evidence="14" id="KW-1185">Reference proteome</keyword>
<dbReference type="PROSITE" id="PS50157">
    <property type="entry name" value="ZINC_FINGER_C2H2_2"/>
    <property type="match status" value="3"/>
</dbReference>
<protein>
    <recommendedName>
        <fullName evidence="4">Protein hunchback</fullName>
    </recommendedName>
</protein>
<feature type="compositionally biased region" description="Polar residues" evidence="12">
    <location>
        <begin position="8"/>
        <end position="26"/>
    </location>
</feature>
<keyword evidence="5" id="KW-0479">Metal-binding</keyword>
<feature type="region of interest" description="Disordered" evidence="12">
    <location>
        <begin position="39"/>
        <end position="66"/>
    </location>
</feature>
<dbReference type="GO" id="GO:0005634">
    <property type="term" value="C:nucleus"/>
    <property type="evidence" value="ECO:0007669"/>
    <property type="project" value="UniProtKB-SubCell"/>
</dbReference>
<feature type="compositionally biased region" description="Low complexity" evidence="12">
    <location>
        <begin position="157"/>
        <end position="169"/>
    </location>
</feature>
<dbReference type="Gene3D" id="3.30.160.60">
    <property type="entry name" value="Classic Zinc Finger"/>
    <property type="match status" value="3"/>
</dbReference>
<dbReference type="PANTHER" id="PTHR24403:SF67">
    <property type="entry name" value="FI01116P-RELATED"/>
    <property type="match status" value="1"/>
</dbReference>
<evidence type="ECO:0000256" key="4">
    <source>
        <dbReference type="ARBA" id="ARBA00013638"/>
    </source>
</evidence>
<dbReference type="PANTHER" id="PTHR24403">
    <property type="entry name" value="ZINC FINGER PROTEIN"/>
    <property type="match status" value="1"/>
</dbReference>
<reference evidence="15" key="1">
    <citation type="submission" date="2022-11" db="UniProtKB">
        <authorList>
            <consortium name="WormBaseParasite"/>
        </authorList>
    </citation>
    <scope>IDENTIFICATION</scope>
</reference>
<comment type="function">
    <text evidence="1">Gap class segmentation protein that controls development of head structures.</text>
</comment>
<dbReference type="GO" id="GO:0003677">
    <property type="term" value="F:DNA binding"/>
    <property type="evidence" value="ECO:0007669"/>
    <property type="project" value="UniProtKB-KW"/>
</dbReference>
<dbReference type="FunFam" id="3.30.160.60:FF:000123">
    <property type="entry name" value="transcriptional repressor CTCF isoform X1"/>
    <property type="match status" value="1"/>
</dbReference>
<feature type="region of interest" description="Disordered" evidence="12">
    <location>
        <begin position="119"/>
        <end position="173"/>
    </location>
</feature>
<comment type="subcellular location">
    <subcellularLocation>
        <location evidence="2">Nucleus</location>
    </subcellularLocation>
</comment>